<protein>
    <submittedName>
        <fullName evidence="2">Uncharacterized protein</fullName>
    </submittedName>
</protein>
<feature type="compositionally biased region" description="Acidic residues" evidence="1">
    <location>
        <begin position="48"/>
        <end position="61"/>
    </location>
</feature>
<feature type="compositionally biased region" description="Low complexity" evidence="1">
    <location>
        <begin position="164"/>
        <end position="177"/>
    </location>
</feature>
<reference evidence="2" key="1">
    <citation type="journal article" date="2020" name="bioRxiv">
        <title>Whole genome comparisons of ergot fungi reveals the divergence and evolution of species within the genus Claviceps are the result of varying mechanisms driving genome evolution and host range expansion.</title>
        <authorList>
            <person name="Wyka S.A."/>
            <person name="Mondo S.J."/>
            <person name="Liu M."/>
            <person name="Dettman J."/>
            <person name="Nalam V."/>
            <person name="Broders K.D."/>
        </authorList>
    </citation>
    <scope>NUCLEOTIDE SEQUENCE</scope>
    <source>
        <strain evidence="2">CCC 602</strain>
    </source>
</reference>
<feature type="compositionally biased region" description="Polar residues" evidence="1">
    <location>
        <begin position="68"/>
        <end position="85"/>
    </location>
</feature>
<evidence type="ECO:0000313" key="3">
    <source>
        <dbReference type="Proteomes" id="UP000748025"/>
    </source>
</evidence>
<name>A0A9P7NA47_9HYPO</name>
<keyword evidence="3" id="KW-1185">Reference proteome</keyword>
<dbReference type="OrthoDB" id="3439027at2759"/>
<accession>A0A9P7NA47</accession>
<gene>
    <name evidence="2" type="ORF">E4U43_000054</name>
</gene>
<evidence type="ECO:0000256" key="1">
    <source>
        <dbReference type="SAM" id="MobiDB-lite"/>
    </source>
</evidence>
<sequence>MTSDVWSRRDSYPPTQIRLPRRNKNEPRPLLEDIDENPLTYFLTPSDMDQDMEDYGPDEMLFDAGIEDSTQSRQFVRSVSPSTLDGLSKLRAKAVSPDFDSDAITTDDEEDEDPVRFPPPKTSFLTPLRRSLRRLPAERNLSPRSNSPLSERSTNGEFANLVASFPGPSSSSSSPFSSPSPSPSLSPATRTSRGRHPQPLPRSSSTGTKLPPRPLRLWRQPSPDVWSILEETEEELLVLETPTNPPHDLHLAGAKPKKRVRFLLFPRE</sequence>
<organism evidence="2 3">
    <name type="scientific">Claviceps pusilla</name>
    <dbReference type="NCBI Taxonomy" id="123648"/>
    <lineage>
        <taxon>Eukaryota</taxon>
        <taxon>Fungi</taxon>
        <taxon>Dikarya</taxon>
        <taxon>Ascomycota</taxon>
        <taxon>Pezizomycotina</taxon>
        <taxon>Sordariomycetes</taxon>
        <taxon>Hypocreomycetidae</taxon>
        <taxon>Hypocreales</taxon>
        <taxon>Clavicipitaceae</taxon>
        <taxon>Claviceps</taxon>
    </lineage>
</organism>
<dbReference type="EMBL" id="SRPW01001012">
    <property type="protein sequence ID" value="KAG6009084.1"/>
    <property type="molecule type" value="Genomic_DNA"/>
</dbReference>
<feature type="region of interest" description="Disordered" evidence="1">
    <location>
        <begin position="1"/>
        <end position="219"/>
    </location>
</feature>
<proteinExistence type="predicted"/>
<feature type="compositionally biased region" description="Polar residues" evidence="1">
    <location>
        <begin position="142"/>
        <end position="157"/>
    </location>
</feature>
<feature type="compositionally biased region" description="Basic and acidic residues" evidence="1">
    <location>
        <begin position="1"/>
        <end position="11"/>
    </location>
</feature>
<evidence type="ECO:0000313" key="2">
    <source>
        <dbReference type="EMBL" id="KAG6009084.1"/>
    </source>
</evidence>
<feature type="compositionally biased region" description="Acidic residues" evidence="1">
    <location>
        <begin position="99"/>
        <end position="113"/>
    </location>
</feature>
<dbReference type="AlphaFoldDB" id="A0A9P7NA47"/>
<dbReference type="Proteomes" id="UP000748025">
    <property type="component" value="Unassembled WGS sequence"/>
</dbReference>
<comment type="caution">
    <text evidence="2">The sequence shown here is derived from an EMBL/GenBank/DDBJ whole genome shotgun (WGS) entry which is preliminary data.</text>
</comment>